<organism evidence="2 3">
    <name type="scientific">Cercopithifilaria johnstoni</name>
    <dbReference type="NCBI Taxonomy" id="2874296"/>
    <lineage>
        <taxon>Eukaryota</taxon>
        <taxon>Metazoa</taxon>
        <taxon>Ecdysozoa</taxon>
        <taxon>Nematoda</taxon>
        <taxon>Chromadorea</taxon>
        <taxon>Rhabditida</taxon>
        <taxon>Spirurina</taxon>
        <taxon>Spiruromorpha</taxon>
        <taxon>Filarioidea</taxon>
        <taxon>Onchocercidae</taxon>
        <taxon>Cercopithifilaria</taxon>
    </lineage>
</organism>
<dbReference type="Proteomes" id="UP000746747">
    <property type="component" value="Unassembled WGS sequence"/>
</dbReference>
<evidence type="ECO:0000313" key="3">
    <source>
        <dbReference type="Proteomes" id="UP000746747"/>
    </source>
</evidence>
<accession>A0A8J2LTC7</accession>
<comment type="caution">
    <text evidence="2">The sequence shown here is derived from an EMBL/GenBank/DDBJ whole genome shotgun (WGS) entry which is preliminary data.</text>
</comment>
<name>A0A8J2LTC7_9BILA</name>
<feature type="region of interest" description="Disordered" evidence="1">
    <location>
        <begin position="29"/>
        <end position="71"/>
    </location>
</feature>
<reference evidence="2" key="1">
    <citation type="submission" date="2021-09" db="EMBL/GenBank/DDBJ databases">
        <authorList>
            <consortium name="Pathogen Informatics"/>
        </authorList>
    </citation>
    <scope>NUCLEOTIDE SEQUENCE</scope>
</reference>
<gene>
    <name evidence="2" type="ORF">CJOHNSTONI_LOCUS3180</name>
</gene>
<sequence>MEWNGMEWNGMAWHGMAWHNLPPPQCHPMNESHIAHSSSTRPFPQPSLESLHPRPLPSPLITPEDNPTIPTAAEVPLTHTYLSSKRKAKIEGHVKDGLKRRVMEEGAIGEEAGFGAKQLIYGNEGPSELECSRMIIFVLYEAMK</sequence>
<evidence type="ECO:0000256" key="1">
    <source>
        <dbReference type="SAM" id="MobiDB-lite"/>
    </source>
</evidence>
<dbReference type="EMBL" id="CAKAEH010001112">
    <property type="protein sequence ID" value="CAG9532906.1"/>
    <property type="molecule type" value="Genomic_DNA"/>
</dbReference>
<dbReference type="AlphaFoldDB" id="A0A8J2LTC7"/>
<protein>
    <submittedName>
        <fullName evidence="2">Uncharacterized protein</fullName>
    </submittedName>
</protein>
<proteinExistence type="predicted"/>
<evidence type="ECO:0000313" key="2">
    <source>
        <dbReference type="EMBL" id="CAG9532906.1"/>
    </source>
</evidence>
<keyword evidence="3" id="KW-1185">Reference proteome</keyword>